<keyword evidence="3" id="KW-0472">Membrane</keyword>
<evidence type="ECO:0000256" key="2">
    <source>
        <dbReference type="SAM" id="Coils"/>
    </source>
</evidence>
<dbReference type="InterPro" id="IPR013783">
    <property type="entry name" value="Ig-like_fold"/>
</dbReference>
<feature type="domain" description="Ig-like" evidence="5">
    <location>
        <begin position="43"/>
        <end position="146"/>
    </location>
</feature>
<dbReference type="InterPro" id="IPR036179">
    <property type="entry name" value="Ig-like_dom_sf"/>
</dbReference>
<keyword evidence="6" id="KW-1185">Reference proteome</keyword>
<reference evidence="7" key="1">
    <citation type="submission" date="2025-08" db="UniProtKB">
        <authorList>
            <consortium name="RefSeq"/>
        </authorList>
    </citation>
    <scope>IDENTIFICATION</scope>
</reference>
<keyword evidence="3" id="KW-1133">Transmembrane helix</keyword>
<sequence>MEDRATLLCLFMLLRAPCFPSLEKELLEMEEEKMEKEEEEEEDSILQTPLSLTVRTGDTFNLSCRLIWRQAAQLHTLVFLWEVGNQTYSRVASSTPEEAAGGKSAPLSLGRDGKVSVRADLGARASWLVVIDAREQDSGFYRCSVSVLRPLPTLDLSGNGSMVTVQGEEVVLPQSSLQLYGSLLVLALAMGGILIMLTAFILTSKGKCTGAREEVRPPITRDTEENTCHGVSKTMRDRTVYAEIRNALHQVPPPRQVAKGQPQPDTAKEIAYSELVLLLPRATHVPTTVP</sequence>
<dbReference type="InParanoid" id="A0A6P7WKA4"/>
<keyword evidence="4" id="KW-0732">Signal</keyword>
<dbReference type="AlphaFoldDB" id="A0A6P7WKA4"/>
<evidence type="ECO:0000256" key="1">
    <source>
        <dbReference type="ARBA" id="ARBA00023319"/>
    </source>
</evidence>
<dbReference type="GeneID" id="115458084"/>
<dbReference type="KEGG" id="muo:115458084"/>
<proteinExistence type="predicted"/>
<feature type="chain" id="PRO_5027717296" evidence="4">
    <location>
        <begin position="21"/>
        <end position="290"/>
    </location>
</feature>
<dbReference type="InterPro" id="IPR003599">
    <property type="entry name" value="Ig_sub"/>
</dbReference>
<dbReference type="Gene3D" id="2.60.40.10">
    <property type="entry name" value="Immunoglobulins"/>
    <property type="match status" value="1"/>
</dbReference>
<keyword evidence="2" id="KW-0175">Coiled coil</keyword>
<evidence type="ECO:0000256" key="4">
    <source>
        <dbReference type="SAM" id="SignalP"/>
    </source>
</evidence>
<evidence type="ECO:0000259" key="5">
    <source>
        <dbReference type="PROSITE" id="PS50835"/>
    </source>
</evidence>
<dbReference type="InterPro" id="IPR007110">
    <property type="entry name" value="Ig-like_dom"/>
</dbReference>
<evidence type="ECO:0000256" key="3">
    <source>
        <dbReference type="SAM" id="Phobius"/>
    </source>
</evidence>
<dbReference type="SMART" id="SM00409">
    <property type="entry name" value="IG"/>
    <property type="match status" value="1"/>
</dbReference>
<feature type="transmembrane region" description="Helical" evidence="3">
    <location>
        <begin position="179"/>
        <end position="202"/>
    </location>
</feature>
<keyword evidence="1" id="KW-0393">Immunoglobulin domain</keyword>
<dbReference type="SUPFAM" id="SSF48726">
    <property type="entry name" value="Immunoglobulin"/>
    <property type="match status" value="1"/>
</dbReference>
<keyword evidence="3" id="KW-0812">Transmembrane</keyword>
<protein>
    <submittedName>
        <fullName evidence="7">Uncharacterized protein LOC115458084</fullName>
    </submittedName>
</protein>
<dbReference type="Proteomes" id="UP000515156">
    <property type="component" value="Chromosome 14"/>
</dbReference>
<dbReference type="Pfam" id="PF00047">
    <property type="entry name" value="ig"/>
    <property type="match status" value="1"/>
</dbReference>
<feature type="signal peptide" evidence="4">
    <location>
        <begin position="1"/>
        <end position="20"/>
    </location>
</feature>
<evidence type="ECO:0000313" key="6">
    <source>
        <dbReference type="Proteomes" id="UP000515156"/>
    </source>
</evidence>
<dbReference type="InterPro" id="IPR013151">
    <property type="entry name" value="Immunoglobulin_dom"/>
</dbReference>
<name>A0A6P7WKA4_9AMPH</name>
<feature type="coiled-coil region" evidence="2">
    <location>
        <begin position="19"/>
        <end position="47"/>
    </location>
</feature>
<accession>A0A6P7WKA4</accession>
<evidence type="ECO:0000313" key="7">
    <source>
        <dbReference type="RefSeq" id="XP_030043762.1"/>
    </source>
</evidence>
<dbReference type="OrthoDB" id="9908091at2759"/>
<gene>
    <name evidence="7" type="primary">LOC115458084</name>
</gene>
<organism evidence="6 7">
    <name type="scientific">Microcaecilia unicolor</name>
    <dbReference type="NCBI Taxonomy" id="1415580"/>
    <lineage>
        <taxon>Eukaryota</taxon>
        <taxon>Metazoa</taxon>
        <taxon>Chordata</taxon>
        <taxon>Craniata</taxon>
        <taxon>Vertebrata</taxon>
        <taxon>Euteleostomi</taxon>
        <taxon>Amphibia</taxon>
        <taxon>Gymnophiona</taxon>
        <taxon>Siphonopidae</taxon>
        <taxon>Microcaecilia</taxon>
    </lineage>
</organism>
<dbReference type="RefSeq" id="XP_030043762.1">
    <property type="nucleotide sequence ID" value="XM_030187902.1"/>
</dbReference>
<dbReference type="PROSITE" id="PS50835">
    <property type="entry name" value="IG_LIKE"/>
    <property type="match status" value="1"/>
</dbReference>